<comment type="caution">
    <text evidence="1">The sequence shown here is derived from an EMBL/GenBank/DDBJ whole genome shotgun (WGS) entry which is preliminary data.</text>
</comment>
<name>A0ABU1Y8D8_9FLAO</name>
<sequence length="204" mass="24854">MDLKHKYSELLLNIGFNEKEIQQNWLDLEKAYSKKSRHYHNLIHIKDMIECYDLYFDQLNCPNEVLFAIFYHDYVYISSKKDNELKSAKYALAILPENANLNRQLVFDAIVATQLHQHNEIEDINWLIDFDLKVLARAWDDYKIYFEQIRKEYRIYPDFLYKPGRVKALKHFLENEFIFQTDEFRNLYEERARKNIEKEILLLS</sequence>
<gene>
    <name evidence="1" type="ORF">J2W48_002443</name>
</gene>
<evidence type="ECO:0000313" key="1">
    <source>
        <dbReference type="EMBL" id="MDR7210502.1"/>
    </source>
</evidence>
<dbReference type="PIRSF" id="PIRSF035170">
    <property type="entry name" value="HD_phosphohydro"/>
    <property type="match status" value="1"/>
</dbReference>
<dbReference type="PANTHER" id="PTHR21174:SF0">
    <property type="entry name" value="HD PHOSPHOHYDROLASE FAMILY PROTEIN-RELATED"/>
    <property type="match status" value="1"/>
</dbReference>
<organism evidence="1 2">
    <name type="scientific">Flavobacterium piscis</name>
    <dbReference type="NCBI Taxonomy" id="1114874"/>
    <lineage>
        <taxon>Bacteria</taxon>
        <taxon>Pseudomonadati</taxon>
        <taxon>Bacteroidota</taxon>
        <taxon>Flavobacteriia</taxon>
        <taxon>Flavobacteriales</taxon>
        <taxon>Flavobacteriaceae</taxon>
        <taxon>Flavobacterium</taxon>
    </lineage>
</organism>
<dbReference type="Proteomes" id="UP001269081">
    <property type="component" value="Unassembled WGS sequence"/>
</dbReference>
<dbReference type="EMBL" id="JAVDWQ010000007">
    <property type="protein sequence ID" value="MDR7210502.1"/>
    <property type="molecule type" value="Genomic_DNA"/>
</dbReference>
<dbReference type="SUPFAM" id="SSF109604">
    <property type="entry name" value="HD-domain/PDEase-like"/>
    <property type="match status" value="1"/>
</dbReference>
<keyword evidence="2" id="KW-1185">Reference proteome</keyword>
<accession>A0ABU1Y8D8</accession>
<dbReference type="PANTHER" id="PTHR21174">
    <property type="match status" value="1"/>
</dbReference>
<reference evidence="1 2" key="1">
    <citation type="submission" date="2023-07" db="EMBL/GenBank/DDBJ databases">
        <title>Sorghum-associated microbial communities from plants grown in Nebraska, USA.</title>
        <authorList>
            <person name="Schachtman D."/>
        </authorList>
    </citation>
    <scope>NUCLEOTIDE SEQUENCE [LARGE SCALE GENOMIC DNA]</scope>
    <source>
        <strain evidence="1 2">4129</strain>
    </source>
</reference>
<dbReference type="InterPro" id="IPR009218">
    <property type="entry name" value="HD_phosphohydro"/>
</dbReference>
<evidence type="ECO:0000313" key="2">
    <source>
        <dbReference type="Proteomes" id="UP001269081"/>
    </source>
</evidence>
<protein>
    <submittedName>
        <fullName evidence="1">Metal-dependent HD superfamily phosphohydrolase</fullName>
    </submittedName>
</protein>
<proteinExistence type="predicted"/>